<organism evidence="4 5">
    <name type="scientific">Microbacterium hominis</name>
    <dbReference type="NCBI Taxonomy" id="162426"/>
    <lineage>
        <taxon>Bacteria</taxon>
        <taxon>Bacillati</taxon>
        <taxon>Actinomycetota</taxon>
        <taxon>Actinomycetes</taxon>
        <taxon>Micrococcales</taxon>
        <taxon>Microbacteriaceae</taxon>
        <taxon>Microbacterium</taxon>
    </lineage>
</organism>
<feature type="transmembrane region" description="Helical" evidence="2">
    <location>
        <begin position="385"/>
        <end position="406"/>
    </location>
</feature>
<feature type="transmembrane region" description="Helical" evidence="2">
    <location>
        <begin position="149"/>
        <end position="172"/>
    </location>
</feature>
<feature type="transmembrane region" description="Helical" evidence="2">
    <location>
        <begin position="329"/>
        <end position="351"/>
    </location>
</feature>
<name>A0A2K9DM47_9MICO</name>
<feature type="region of interest" description="Disordered" evidence="1">
    <location>
        <begin position="181"/>
        <end position="265"/>
    </location>
</feature>
<feature type="region of interest" description="Disordered" evidence="1">
    <location>
        <begin position="1"/>
        <end position="29"/>
    </location>
</feature>
<feature type="compositionally biased region" description="Low complexity" evidence="1">
    <location>
        <begin position="188"/>
        <end position="204"/>
    </location>
</feature>
<dbReference type="EMBL" id="CP025299">
    <property type="protein sequence ID" value="AUG30587.1"/>
    <property type="molecule type" value="Genomic_DNA"/>
</dbReference>
<feature type="transmembrane region" description="Helical" evidence="2">
    <location>
        <begin position="357"/>
        <end position="378"/>
    </location>
</feature>
<dbReference type="RefSeq" id="WP_101306822.1">
    <property type="nucleotide sequence ID" value="NZ_CP025299.1"/>
</dbReference>
<keyword evidence="2" id="KW-0812">Transmembrane</keyword>
<gene>
    <name evidence="4" type="ORF">CXR34_14690</name>
</gene>
<keyword evidence="2" id="KW-1133">Transmembrane helix</keyword>
<dbReference type="InterPro" id="IPR007168">
    <property type="entry name" value="Phageshock_PspC_N"/>
</dbReference>
<dbReference type="Proteomes" id="UP000233276">
    <property type="component" value="Chromosome"/>
</dbReference>
<feature type="domain" description="Phage shock protein PspC N-terminal" evidence="3">
    <location>
        <begin position="45"/>
        <end position="94"/>
    </location>
</feature>
<feature type="compositionally biased region" description="Polar residues" evidence="1">
    <location>
        <begin position="238"/>
        <end position="253"/>
    </location>
</feature>
<dbReference type="AlphaFoldDB" id="A0A2K9DM47"/>
<evidence type="ECO:0000256" key="1">
    <source>
        <dbReference type="SAM" id="MobiDB-lite"/>
    </source>
</evidence>
<sequence>MTTPPVEPPQTTVSTQPPPPDTDTGGRDAGDRFFSWTGGLGLIRGDGWIGGVAAGIAARLRIDPLIVRGILVVVGLFGFPVIFLYALAWALLPDLDGRILLRDALRRRFEPAQIGILGLLILGLIPLGPGVVFVGGIPQWMLSPGLGGWSALSALLVTVGLVLAVALLFIIVRAARHSARSVSPAPPQQRASAADASPDASAVATGSGPVASADPQGTDAAGFAASSPAFPSPGTAPDSSSDAAPDLRSSSGAGTAESKGSAPGDDAYAAWREQHAAWKVQDDAWRRQQQDADRAVRDQARRERQERATAFAAEAAERRRLRRLNSPRTPLAFVGVAVGVAVIAGTATAIAQRDALGAARGLFVAGVVLGMSMVVAGALRRRSGFLAFVTVVTLLGAGAATAVPIAQTLHIGSYWIAVGDASQPGTSASDPFVQTWGDLVIATQDTGLDGAAFVEKKSGNTRVLPEPPDDSARIDIEITTRDAAVDGVSVSSSGEYSFSRLDDIPGVTSARLPDGRVRYSAAFGDPGSRTHQRIVIEQDGGFVTVFLPTPTTGGSR</sequence>
<feature type="transmembrane region" description="Helical" evidence="2">
    <location>
        <begin position="70"/>
        <end position="92"/>
    </location>
</feature>
<keyword evidence="2" id="KW-0472">Membrane</keyword>
<feature type="compositionally biased region" description="Low complexity" evidence="1">
    <location>
        <begin position="220"/>
        <end position="237"/>
    </location>
</feature>
<reference evidence="4 5" key="1">
    <citation type="submission" date="2017-12" db="EMBL/GenBank/DDBJ databases">
        <title>Isolation and characterization of estrogens degradatiion strain Microbacterium hominis SJTG1.</title>
        <authorList>
            <person name="Xiong W."/>
            <person name="Yin C."/>
            <person name="Zheng D."/>
            <person name="Liang R."/>
        </authorList>
    </citation>
    <scope>NUCLEOTIDE SEQUENCE [LARGE SCALE GENOMIC DNA]</scope>
    <source>
        <strain evidence="4 5">SJTG1</strain>
    </source>
</reference>
<evidence type="ECO:0000313" key="5">
    <source>
        <dbReference type="Proteomes" id="UP000233276"/>
    </source>
</evidence>
<evidence type="ECO:0000256" key="2">
    <source>
        <dbReference type="SAM" id="Phobius"/>
    </source>
</evidence>
<dbReference type="Pfam" id="PF04024">
    <property type="entry name" value="PspC"/>
    <property type="match status" value="1"/>
</dbReference>
<evidence type="ECO:0000313" key="4">
    <source>
        <dbReference type="EMBL" id="AUG30587.1"/>
    </source>
</evidence>
<accession>A0A2K9DM47</accession>
<evidence type="ECO:0000259" key="3">
    <source>
        <dbReference type="Pfam" id="PF04024"/>
    </source>
</evidence>
<feature type="transmembrane region" description="Helical" evidence="2">
    <location>
        <begin position="113"/>
        <end position="137"/>
    </location>
</feature>
<dbReference type="KEGG" id="mhos:CXR34_14690"/>
<protein>
    <recommendedName>
        <fullName evidence="3">Phage shock protein PspC N-terminal domain-containing protein</fullName>
    </recommendedName>
</protein>
<proteinExistence type="predicted"/>